<reference evidence="2 3" key="1">
    <citation type="submission" date="2016-11" db="EMBL/GenBank/DDBJ databases">
        <authorList>
            <person name="Jaros S."/>
            <person name="Januszkiewicz K."/>
            <person name="Wedrychowicz H."/>
        </authorList>
    </citation>
    <scope>NUCLEOTIDE SEQUENCE [LARGE SCALE GENOMIC DNA]</scope>
    <source>
        <strain evidence="2 3">DSM 44523</strain>
    </source>
</reference>
<evidence type="ECO:0000256" key="1">
    <source>
        <dbReference type="SAM" id="MobiDB-lite"/>
    </source>
</evidence>
<accession>A0A1M5KAM3</accession>
<dbReference type="Proteomes" id="UP000184501">
    <property type="component" value="Unassembled WGS sequence"/>
</dbReference>
<keyword evidence="3" id="KW-1185">Reference proteome</keyword>
<evidence type="ECO:0008006" key="4">
    <source>
        <dbReference type="Google" id="ProtNLM"/>
    </source>
</evidence>
<dbReference type="EMBL" id="FQVN01000009">
    <property type="protein sequence ID" value="SHG49896.1"/>
    <property type="molecule type" value="Genomic_DNA"/>
</dbReference>
<dbReference type="RefSeq" id="WP_073487907.1">
    <property type="nucleotide sequence ID" value="NZ_FQVN01000009.1"/>
</dbReference>
<organism evidence="2 3">
    <name type="scientific">Streptoalloteichus hindustanus</name>
    <dbReference type="NCBI Taxonomy" id="2017"/>
    <lineage>
        <taxon>Bacteria</taxon>
        <taxon>Bacillati</taxon>
        <taxon>Actinomycetota</taxon>
        <taxon>Actinomycetes</taxon>
        <taxon>Pseudonocardiales</taxon>
        <taxon>Pseudonocardiaceae</taxon>
        <taxon>Streptoalloteichus</taxon>
    </lineage>
</organism>
<feature type="region of interest" description="Disordered" evidence="1">
    <location>
        <begin position="90"/>
        <end position="118"/>
    </location>
</feature>
<dbReference type="Pfam" id="PF02575">
    <property type="entry name" value="YbaB_DNA_bd"/>
    <property type="match status" value="1"/>
</dbReference>
<protein>
    <recommendedName>
        <fullName evidence="4">YbaB/EbfC DNA-binding family protein</fullName>
    </recommendedName>
</protein>
<dbReference type="AlphaFoldDB" id="A0A1M5KAM3"/>
<proteinExistence type="predicted"/>
<sequence length="118" mass="12111">MTSSPGGDADLDRRLAAVSGRADNADGSVRVTATAHGALVDLRLDRRAFELGPERLGAEIVRLTARAAVAALRTELAELANLLPDLDVDQTLGGAGTGAGTGTDVDAGEPRRRPPRAS</sequence>
<dbReference type="InterPro" id="IPR036894">
    <property type="entry name" value="YbaB-like_sf"/>
</dbReference>
<dbReference type="Gene3D" id="3.30.1310.10">
    <property type="entry name" value="Nucleoid-associated protein YbaB-like domain"/>
    <property type="match status" value="1"/>
</dbReference>
<dbReference type="OrthoDB" id="3625828at2"/>
<evidence type="ECO:0000313" key="3">
    <source>
        <dbReference type="Proteomes" id="UP000184501"/>
    </source>
</evidence>
<dbReference type="STRING" id="2017.SAMN05444320_109205"/>
<dbReference type="GO" id="GO:0003677">
    <property type="term" value="F:DNA binding"/>
    <property type="evidence" value="ECO:0007669"/>
    <property type="project" value="InterPro"/>
</dbReference>
<gene>
    <name evidence="2" type="ORF">SAMN05444320_109205</name>
</gene>
<name>A0A1M5KAM3_STRHI</name>
<evidence type="ECO:0000313" key="2">
    <source>
        <dbReference type="EMBL" id="SHG49896.1"/>
    </source>
</evidence>
<dbReference type="InterPro" id="IPR004401">
    <property type="entry name" value="YbaB/EbfC"/>
</dbReference>